<dbReference type="FunFam" id="3.30.479.30:FF:000004">
    <property type="entry name" value="Putative membrane protease family, stomatin"/>
    <property type="match status" value="1"/>
</dbReference>
<dbReference type="InterPro" id="IPR050710">
    <property type="entry name" value="Band7/mec-2_domain"/>
</dbReference>
<feature type="compositionally biased region" description="Gly residues" evidence="7">
    <location>
        <begin position="305"/>
        <end position="317"/>
    </location>
</feature>
<dbReference type="Gene3D" id="3.30.479.30">
    <property type="entry name" value="Band 7 domain"/>
    <property type="match status" value="1"/>
</dbReference>
<evidence type="ECO:0000256" key="5">
    <source>
        <dbReference type="ARBA" id="ARBA00022989"/>
    </source>
</evidence>
<dbReference type="OrthoDB" id="9809197at2"/>
<dbReference type="PANTHER" id="PTHR43327:SF10">
    <property type="entry name" value="STOMATIN-LIKE PROTEIN 2, MITOCHONDRIAL"/>
    <property type="match status" value="1"/>
</dbReference>
<evidence type="ECO:0000313" key="10">
    <source>
        <dbReference type="EMBL" id="RMB04403.1"/>
    </source>
</evidence>
<evidence type="ECO:0000313" key="11">
    <source>
        <dbReference type="Proteomes" id="UP000271227"/>
    </source>
</evidence>
<dbReference type="Pfam" id="PF01145">
    <property type="entry name" value="Band_7"/>
    <property type="match status" value="1"/>
</dbReference>
<feature type="domain" description="Band 7" evidence="9">
    <location>
        <begin position="21"/>
        <end position="179"/>
    </location>
</feature>
<keyword evidence="4 8" id="KW-0812">Transmembrane</keyword>
<dbReference type="FunCoup" id="A0A3M0CME1">
    <property type="interactions" value="461"/>
</dbReference>
<dbReference type="CDD" id="cd08829">
    <property type="entry name" value="SPFH_paraslipin"/>
    <property type="match status" value="1"/>
</dbReference>
<dbReference type="InterPro" id="IPR036013">
    <property type="entry name" value="Band_7/SPFH_dom_sf"/>
</dbReference>
<reference evidence="10 11" key="1">
    <citation type="submission" date="2018-10" db="EMBL/GenBank/DDBJ databases">
        <title>Genomic Encyclopedia of Archaeal and Bacterial Type Strains, Phase II (KMG-II): from individual species to whole genera.</title>
        <authorList>
            <person name="Goeker M."/>
        </authorList>
    </citation>
    <scope>NUCLEOTIDE SEQUENCE [LARGE SCALE GENOMIC DNA]</scope>
    <source>
        <strain evidence="10 11">DSM 25217</strain>
    </source>
</reference>
<evidence type="ECO:0000256" key="3">
    <source>
        <dbReference type="ARBA" id="ARBA00017055"/>
    </source>
</evidence>
<keyword evidence="11" id="KW-1185">Reference proteome</keyword>
<dbReference type="GO" id="GO:0098552">
    <property type="term" value="C:side of membrane"/>
    <property type="evidence" value="ECO:0007669"/>
    <property type="project" value="UniProtKB-ARBA"/>
</dbReference>
<evidence type="ECO:0000256" key="6">
    <source>
        <dbReference type="ARBA" id="ARBA00023136"/>
    </source>
</evidence>
<organism evidence="10 11">
    <name type="scientific">Eilatimonas milleporae</name>
    <dbReference type="NCBI Taxonomy" id="911205"/>
    <lineage>
        <taxon>Bacteria</taxon>
        <taxon>Pseudomonadati</taxon>
        <taxon>Pseudomonadota</taxon>
        <taxon>Alphaproteobacteria</taxon>
        <taxon>Kordiimonadales</taxon>
        <taxon>Kordiimonadaceae</taxon>
        <taxon>Eilatimonas</taxon>
    </lineage>
</organism>
<feature type="transmembrane region" description="Helical" evidence="8">
    <location>
        <begin position="6"/>
        <end position="26"/>
    </location>
</feature>
<dbReference type="InParanoid" id="A0A3M0CME1"/>
<evidence type="ECO:0000256" key="4">
    <source>
        <dbReference type="ARBA" id="ARBA00022692"/>
    </source>
</evidence>
<dbReference type="EMBL" id="REFR01000013">
    <property type="protein sequence ID" value="RMB04403.1"/>
    <property type="molecule type" value="Genomic_DNA"/>
</dbReference>
<evidence type="ECO:0000256" key="1">
    <source>
        <dbReference type="ARBA" id="ARBA00004167"/>
    </source>
</evidence>
<gene>
    <name evidence="10" type="ORF">BXY39_2664</name>
</gene>
<dbReference type="PROSITE" id="PS01270">
    <property type="entry name" value="BAND_7"/>
    <property type="match status" value="1"/>
</dbReference>
<accession>A0A3M0CME1</accession>
<dbReference type="InterPro" id="IPR018080">
    <property type="entry name" value="Band_7/stomatin-like_CS"/>
</dbReference>
<dbReference type="SMART" id="SM00244">
    <property type="entry name" value="PHB"/>
    <property type="match status" value="1"/>
</dbReference>
<dbReference type="GO" id="GO:0005886">
    <property type="term" value="C:plasma membrane"/>
    <property type="evidence" value="ECO:0007669"/>
    <property type="project" value="UniProtKB-ARBA"/>
</dbReference>
<sequence>MVETLILFGVLILVAVILVFSAVVLVRQGNEYTLERLGRFVKTLRPGFHVIIPFIERIGARINLMEQVLDIPTQEVITRDNAMVAADGVVFFQVMDAAKAAYEVRNLNLAILNLTMTNLRTVMGSMDLDELLSKRDDINARLMSVVDEATQPWGVKITRIEIKDIAPPRDIVNAMARQMKAEREKRAAILEAEGQRESEILRAEGEKRAAILEAEGRREAAFKDAEAREREAEAEAKATEMVSTAIAAGDGQAIQYFVAQKYVDALKDFAASPNEKLVFMPLEASSVIGAIGGISDLLGDIGGRAGGGSGDGRGTGRGKTPAPLDNDRAHRPSPDSSASPAPFGSSGSSRASASFGTPRMTTGYGAMPYGLADTGGTRRTSDSGIPTVE</sequence>
<evidence type="ECO:0000256" key="2">
    <source>
        <dbReference type="ARBA" id="ARBA00008164"/>
    </source>
</evidence>
<dbReference type="InterPro" id="IPR001972">
    <property type="entry name" value="Stomatin_HflK_fam"/>
</dbReference>
<evidence type="ECO:0000256" key="7">
    <source>
        <dbReference type="SAM" id="MobiDB-lite"/>
    </source>
</evidence>
<comment type="caution">
    <text evidence="10">The sequence shown here is derived from an EMBL/GenBank/DDBJ whole genome shotgun (WGS) entry which is preliminary data.</text>
</comment>
<dbReference type="PRINTS" id="PR00721">
    <property type="entry name" value="STOMATIN"/>
</dbReference>
<proteinExistence type="inferred from homology"/>
<name>A0A3M0CME1_9PROT</name>
<comment type="subcellular location">
    <subcellularLocation>
        <location evidence="1">Membrane</location>
        <topology evidence="1">Single-pass membrane protein</topology>
    </subcellularLocation>
</comment>
<comment type="similarity">
    <text evidence="2">Belongs to the band 7/mec-2 family.</text>
</comment>
<evidence type="ECO:0000256" key="8">
    <source>
        <dbReference type="SAM" id="Phobius"/>
    </source>
</evidence>
<evidence type="ECO:0000259" key="9">
    <source>
        <dbReference type="SMART" id="SM00244"/>
    </source>
</evidence>
<protein>
    <recommendedName>
        <fullName evidence="3">Protein QmcA</fullName>
    </recommendedName>
</protein>
<dbReference type="AlphaFoldDB" id="A0A3M0CME1"/>
<dbReference type="InterPro" id="IPR001107">
    <property type="entry name" value="Band_7"/>
</dbReference>
<keyword evidence="6 8" id="KW-0472">Membrane</keyword>
<feature type="compositionally biased region" description="Low complexity" evidence="7">
    <location>
        <begin position="334"/>
        <end position="355"/>
    </location>
</feature>
<dbReference type="RefSeq" id="WP_121939351.1">
    <property type="nucleotide sequence ID" value="NZ_REFR01000013.1"/>
</dbReference>
<dbReference type="Proteomes" id="UP000271227">
    <property type="component" value="Unassembled WGS sequence"/>
</dbReference>
<feature type="region of interest" description="Disordered" evidence="7">
    <location>
        <begin position="305"/>
        <end position="389"/>
    </location>
</feature>
<dbReference type="PANTHER" id="PTHR43327">
    <property type="entry name" value="STOMATIN-LIKE PROTEIN 2, MITOCHONDRIAL"/>
    <property type="match status" value="1"/>
</dbReference>
<keyword evidence="5 8" id="KW-1133">Transmembrane helix</keyword>
<dbReference type="SUPFAM" id="SSF117892">
    <property type="entry name" value="Band 7/SPFH domain"/>
    <property type="match status" value="1"/>
</dbReference>